<keyword evidence="2" id="KW-1185">Reference proteome</keyword>
<dbReference type="PANTHER" id="PTHR34966">
    <property type="entry name" value="OSJNBA0043L24.15 PROTEIN"/>
    <property type="match status" value="1"/>
</dbReference>
<dbReference type="Proteomes" id="UP001180020">
    <property type="component" value="Unassembled WGS sequence"/>
</dbReference>
<reference evidence="1" key="2">
    <citation type="submission" date="2023-06" db="EMBL/GenBank/DDBJ databases">
        <authorList>
            <person name="Ma L."/>
            <person name="Liu K.-W."/>
            <person name="Li Z."/>
            <person name="Hsiao Y.-Y."/>
            <person name="Qi Y."/>
            <person name="Fu T."/>
            <person name="Tang G."/>
            <person name="Zhang D."/>
            <person name="Sun W.-H."/>
            <person name="Liu D.-K."/>
            <person name="Li Y."/>
            <person name="Chen G.-Z."/>
            <person name="Liu X.-D."/>
            <person name="Liao X.-Y."/>
            <person name="Jiang Y.-T."/>
            <person name="Yu X."/>
            <person name="Hao Y."/>
            <person name="Huang J."/>
            <person name="Zhao X.-W."/>
            <person name="Ke S."/>
            <person name="Chen Y.-Y."/>
            <person name="Wu W.-L."/>
            <person name="Hsu J.-L."/>
            <person name="Lin Y.-F."/>
            <person name="Huang M.-D."/>
            <person name="Li C.-Y."/>
            <person name="Huang L."/>
            <person name="Wang Z.-W."/>
            <person name="Zhao X."/>
            <person name="Zhong W.-Y."/>
            <person name="Peng D.-H."/>
            <person name="Ahmad S."/>
            <person name="Lan S."/>
            <person name="Zhang J.-S."/>
            <person name="Tsai W.-C."/>
            <person name="Van De Peer Y."/>
            <person name="Liu Z.-J."/>
        </authorList>
    </citation>
    <scope>NUCLEOTIDE SEQUENCE</scope>
    <source>
        <strain evidence="1">CP</strain>
        <tissue evidence="1">Leaves</tissue>
    </source>
</reference>
<name>A0AAV9F7T8_ACOCL</name>
<dbReference type="EMBL" id="JAUJYO010000003">
    <property type="protein sequence ID" value="KAK1320318.1"/>
    <property type="molecule type" value="Genomic_DNA"/>
</dbReference>
<accession>A0AAV9F7T8</accession>
<proteinExistence type="predicted"/>
<gene>
    <name evidence="1" type="ORF">QJS10_CPA03g00354</name>
</gene>
<dbReference type="AlphaFoldDB" id="A0AAV9F7T8"/>
<evidence type="ECO:0000313" key="2">
    <source>
        <dbReference type="Proteomes" id="UP001180020"/>
    </source>
</evidence>
<dbReference type="PANTHER" id="PTHR34966:SF1">
    <property type="entry name" value="OS04G0508100 PROTEIN"/>
    <property type="match status" value="1"/>
</dbReference>
<reference evidence="1" key="1">
    <citation type="journal article" date="2023" name="Nat. Commun.">
        <title>Diploid and tetraploid genomes of Acorus and the evolution of monocots.</title>
        <authorList>
            <person name="Ma L."/>
            <person name="Liu K.W."/>
            <person name="Li Z."/>
            <person name="Hsiao Y.Y."/>
            <person name="Qi Y."/>
            <person name="Fu T."/>
            <person name="Tang G.D."/>
            <person name="Zhang D."/>
            <person name="Sun W.H."/>
            <person name="Liu D.K."/>
            <person name="Li Y."/>
            <person name="Chen G.Z."/>
            <person name="Liu X.D."/>
            <person name="Liao X.Y."/>
            <person name="Jiang Y.T."/>
            <person name="Yu X."/>
            <person name="Hao Y."/>
            <person name="Huang J."/>
            <person name="Zhao X.W."/>
            <person name="Ke S."/>
            <person name="Chen Y.Y."/>
            <person name="Wu W.L."/>
            <person name="Hsu J.L."/>
            <person name="Lin Y.F."/>
            <person name="Huang M.D."/>
            <person name="Li C.Y."/>
            <person name="Huang L."/>
            <person name="Wang Z.W."/>
            <person name="Zhao X."/>
            <person name="Zhong W.Y."/>
            <person name="Peng D.H."/>
            <person name="Ahmad S."/>
            <person name="Lan S."/>
            <person name="Zhang J.S."/>
            <person name="Tsai W.C."/>
            <person name="Van de Peer Y."/>
            <person name="Liu Z.J."/>
        </authorList>
    </citation>
    <scope>NUCLEOTIDE SEQUENCE</scope>
    <source>
        <strain evidence="1">CP</strain>
    </source>
</reference>
<comment type="caution">
    <text evidence="1">The sequence shown here is derived from an EMBL/GenBank/DDBJ whole genome shotgun (WGS) entry which is preliminary data.</text>
</comment>
<protein>
    <submittedName>
        <fullName evidence="1">Uncharacterized protein</fullName>
    </submittedName>
</protein>
<evidence type="ECO:0000313" key="1">
    <source>
        <dbReference type="EMBL" id="KAK1320318.1"/>
    </source>
</evidence>
<organism evidence="1 2">
    <name type="scientific">Acorus calamus</name>
    <name type="common">Sweet flag</name>
    <dbReference type="NCBI Taxonomy" id="4465"/>
    <lineage>
        <taxon>Eukaryota</taxon>
        <taxon>Viridiplantae</taxon>
        <taxon>Streptophyta</taxon>
        <taxon>Embryophyta</taxon>
        <taxon>Tracheophyta</taxon>
        <taxon>Spermatophyta</taxon>
        <taxon>Magnoliopsida</taxon>
        <taxon>Liliopsida</taxon>
        <taxon>Acoraceae</taxon>
        <taxon>Acorus</taxon>
    </lineage>
</organism>
<sequence>MAGGNLIGRAMSYIVNEILVEGLANSTAFQRFAVRTNKKLQDISLKAAEKKEQLKDATKFFDTFKNQ</sequence>